<organism evidence="5 6">
    <name type="scientific">Brucella melitensis biotype 2 (strain ATCC 23457)</name>
    <dbReference type="NCBI Taxonomy" id="546272"/>
    <lineage>
        <taxon>Bacteria</taxon>
        <taxon>Pseudomonadati</taxon>
        <taxon>Pseudomonadota</taxon>
        <taxon>Alphaproteobacteria</taxon>
        <taxon>Hyphomicrobiales</taxon>
        <taxon>Brucellaceae</taxon>
        <taxon>Brucella/Ochrobactrum group</taxon>
        <taxon>Brucella</taxon>
    </lineage>
</organism>
<comment type="subcellular location">
    <subcellularLocation>
        <location evidence="3">Cytoplasm</location>
    </subcellularLocation>
</comment>
<dbReference type="GO" id="GO:0009039">
    <property type="term" value="F:urease activity"/>
    <property type="evidence" value="ECO:0007669"/>
    <property type="project" value="UniProtKB-UniRule"/>
</dbReference>
<dbReference type="PANTHER" id="PTHR33569">
    <property type="entry name" value="UREASE"/>
    <property type="match status" value="1"/>
</dbReference>
<dbReference type="InterPro" id="IPR036461">
    <property type="entry name" value="Urease_betasu_sf"/>
</dbReference>
<evidence type="ECO:0000256" key="2">
    <source>
        <dbReference type="ARBA" id="ARBA00047778"/>
    </source>
</evidence>
<accession>C0RDZ7</accession>
<dbReference type="FunFam" id="2.10.150.10:FF:000001">
    <property type="entry name" value="Urease subunit beta"/>
    <property type="match status" value="1"/>
</dbReference>
<dbReference type="UniPathway" id="UPA00258">
    <property type="reaction ID" value="UER00370"/>
</dbReference>
<dbReference type="NCBIfam" id="NF009682">
    <property type="entry name" value="PRK13203.1"/>
    <property type="match status" value="1"/>
</dbReference>
<dbReference type="GO" id="GO:0035550">
    <property type="term" value="C:urease complex"/>
    <property type="evidence" value="ECO:0007669"/>
    <property type="project" value="InterPro"/>
</dbReference>
<proteinExistence type="inferred from homology"/>
<feature type="region of interest" description="Disordered" evidence="4">
    <location>
        <begin position="1"/>
        <end position="41"/>
    </location>
</feature>
<protein>
    <recommendedName>
        <fullName evidence="3">Urease subunit beta</fullName>
        <ecNumber evidence="3">3.5.1.5</ecNumber>
    </recommendedName>
    <alternativeName>
        <fullName evidence="3">Urea amidohydrolase subunit beta</fullName>
    </alternativeName>
</protein>
<dbReference type="Proteomes" id="UP000001748">
    <property type="component" value="Chromosome I"/>
</dbReference>
<dbReference type="InterPro" id="IPR002019">
    <property type="entry name" value="Urease_beta-like"/>
</dbReference>
<dbReference type="InterPro" id="IPR050069">
    <property type="entry name" value="Urease_subunit"/>
</dbReference>
<dbReference type="KEGG" id="bmi:BMEA_A1404"/>
<dbReference type="CDD" id="cd00407">
    <property type="entry name" value="Urease_beta"/>
    <property type="match status" value="1"/>
</dbReference>
<evidence type="ECO:0000313" key="6">
    <source>
        <dbReference type="Proteomes" id="UP000001748"/>
    </source>
</evidence>
<evidence type="ECO:0000256" key="1">
    <source>
        <dbReference type="ARBA" id="ARBA00022801"/>
    </source>
</evidence>
<keyword evidence="1 3" id="KW-0378">Hydrolase</keyword>
<keyword evidence="3" id="KW-0963">Cytoplasm</keyword>
<comment type="catalytic activity">
    <reaction evidence="2 3">
        <text>urea + 2 H2O + H(+) = hydrogencarbonate + 2 NH4(+)</text>
        <dbReference type="Rhea" id="RHEA:20557"/>
        <dbReference type="ChEBI" id="CHEBI:15377"/>
        <dbReference type="ChEBI" id="CHEBI:15378"/>
        <dbReference type="ChEBI" id="CHEBI:16199"/>
        <dbReference type="ChEBI" id="CHEBI:17544"/>
        <dbReference type="ChEBI" id="CHEBI:28938"/>
        <dbReference type="EC" id="3.5.1.5"/>
    </reaction>
</comment>
<evidence type="ECO:0000256" key="3">
    <source>
        <dbReference type="HAMAP-Rule" id="MF_01954"/>
    </source>
</evidence>
<evidence type="ECO:0000256" key="4">
    <source>
        <dbReference type="SAM" id="MobiDB-lite"/>
    </source>
</evidence>
<dbReference type="HOGENOM" id="CLU_129707_2_0_5"/>
<dbReference type="EC" id="3.5.1.5" evidence="3"/>
<comment type="subunit">
    <text evidence="3">Heterotrimer of UreA (gamma), UreB (beta) and UreC (alpha) subunits. Three heterotrimers associate to form the active enzyme.</text>
</comment>
<dbReference type="Pfam" id="PF00699">
    <property type="entry name" value="Urease_beta"/>
    <property type="match status" value="1"/>
</dbReference>
<dbReference type="NCBIfam" id="TIGR00192">
    <property type="entry name" value="urease_beta"/>
    <property type="match status" value="1"/>
</dbReference>
<comment type="pathway">
    <text evidence="3">Nitrogen metabolism; urea degradation; CO(2) and NH(3) from urea (urease route): step 1/1.</text>
</comment>
<dbReference type="PANTHER" id="PTHR33569:SF1">
    <property type="entry name" value="UREASE"/>
    <property type="match status" value="1"/>
</dbReference>
<name>C0RDZ7_BRUMB</name>
<evidence type="ECO:0000313" key="5">
    <source>
        <dbReference type="EMBL" id="ACO01119.1"/>
    </source>
</evidence>
<dbReference type="AlphaFoldDB" id="C0RDZ7"/>
<dbReference type="Gene3D" id="2.10.150.10">
    <property type="entry name" value="Urease, beta subunit"/>
    <property type="match status" value="1"/>
</dbReference>
<comment type="similarity">
    <text evidence="3">Belongs to the urease beta subunit family.</text>
</comment>
<gene>
    <name evidence="3 5" type="primary">ureB</name>
    <name evidence="5" type="ordered locus">BMEA_A1404</name>
</gene>
<dbReference type="SUPFAM" id="SSF51278">
    <property type="entry name" value="Urease, beta-subunit"/>
    <property type="match status" value="1"/>
</dbReference>
<dbReference type="GO" id="GO:0043419">
    <property type="term" value="P:urea catabolic process"/>
    <property type="evidence" value="ECO:0007669"/>
    <property type="project" value="UniProtKB-UniRule"/>
</dbReference>
<dbReference type="EMBL" id="CP001488">
    <property type="protein sequence ID" value="ACO01119.1"/>
    <property type="molecule type" value="Genomic_DNA"/>
</dbReference>
<sequence>MISDVPDQSAAAFAGEHHGQGKPTEAAHPQPEQTKTNHKAHRPVGGYVLAKDPIEINQGRPRTTLTVRNTGDRPIQIGSHFHFFEVNRYLEFDRSKAFGLRLDIPANTAVRFEPGDEKEVTLVPFAGKRFIFGFNNLVDGWSGDGPTPDYQPNREIAAERAEKLGFKSCKSGGKDAK</sequence>
<reference evidence="6" key="1">
    <citation type="submission" date="2009-03" db="EMBL/GenBank/DDBJ databases">
        <title>Brucella melitensis ATCC 23457 whole genome shotgun sequencing project.</title>
        <authorList>
            <person name="Setubal J.C."/>
            <person name="Boyle S."/>
            <person name="Crasta O.R."/>
            <person name="Gillespie J.J."/>
            <person name="Kenyon R.W."/>
            <person name="Lu J."/>
            <person name="Mane S."/>
            <person name="Nagrani S."/>
            <person name="Shallom J.M."/>
            <person name="Shallom S."/>
            <person name="Shukla M."/>
            <person name="Snyder E.E."/>
            <person name="Sobral B.W."/>
            <person name="Wattam A.R."/>
            <person name="Will R."/>
            <person name="Williams K."/>
            <person name="Yoo H."/>
            <person name="Munk C."/>
            <person name="Tapia R."/>
            <person name="Han C."/>
            <person name="Detter J.C."/>
            <person name="Bruce D."/>
            <person name="Brettin T.S."/>
        </authorList>
    </citation>
    <scope>NUCLEOTIDE SEQUENCE [LARGE SCALE GENOMIC DNA]</scope>
    <source>
        <strain evidence="6">ATCC 23457</strain>
    </source>
</reference>
<dbReference type="HAMAP" id="MF_01954">
    <property type="entry name" value="Urease_beta"/>
    <property type="match status" value="1"/>
</dbReference>